<dbReference type="GO" id="GO:0019441">
    <property type="term" value="P:L-tryptophan catabolic process to kynurenine"/>
    <property type="evidence" value="ECO:0007669"/>
    <property type="project" value="InterPro"/>
</dbReference>
<evidence type="ECO:0008006" key="3">
    <source>
        <dbReference type="Google" id="ProtNLM"/>
    </source>
</evidence>
<dbReference type="KEGG" id="hsd:SD1D_0677"/>
<dbReference type="InterPro" id="IPR007325">
    <property type="entry name" value="KFase/CYL"/>
</dbReference>
<dbReference type="Pfam" id="PF04199">
    <property type="entry name" value="Cyclase"/>
    <property type="match status" value="1"/>
</dbReference>
<protein>
    <recommendedName>
        <fullName evidence="3">Cyclase family protein</fullName>
    </recommendedName>
</protein>
<dbReference type="OrthoDB" id="9796085at2"/>
<dbReference type="PANTHER" id="PTHR31118">
    <property type="entry name" value="CYCLASE-LIKE PROTEIN 2"/>
    <property type="match status" value="1"/>
</dbReference>
<dbReference type="Gene3D" id="3.50.30.50">
    <property type="entry name" value="Putative cyclase"/>
    <property type="match status" value="1"/>
</dbReference>
<reference evidence="2" key="1">
    <citation type="submission" date="2015-09" db="EMBL/GenBank/DDBJ databases">
        <authorList>
            <person name="Wibberg D."/>
        </authorList>
    </citation>
    <scope>NUCLEOTIDE SEQUENCE [LARGE SCALE GENOMIC DNA]</scope>
    <source>
        <strain evidence="2">SD1D</strain>
    </source>
</reference>
<evidence type="ECO:0000313" key="2">
    <source>
        <dbReference type="Proteomes" id="UP000196053"/>
    </source>
</evidence>
<sequence length="208" mass="24191">MKYIDLSHHIINNMPVYPGDSQVKLYQDKHLEEDGYTGYKLEIGMHAGTHIDTPMHLLKQETFINEISLDKFVGRGCLLDVRNEKIIKYKAEYADIKENDIVILFTNYSKLYGSQEYYTNHPVISKELGTFLVEKKIKMIGIDMPSPDRYPFEIHKLFFENNILIIENLTNLNKLLEVDNFEIIAFPLKIEAEAALVRVVARIDNCYT</sequence>
<proteinExistence type="predicted"/>
<dbReference type="InterPro" id="IPR037175">
    <property type="entry name" value="KFase_sf"/>
</dbReference>
<dbReference type="Proteomes" id="UP000196053">
    <property type="component" value="Chromosome I"/>
</dbReference>
<evidence type="ECO:0000313" key="1">
    <source>
        <dbReference type="EMBL" id="CUH92225.1"/>
    </source>
</evidence>
<dbReference type="PANTHER" id="PTHR31118:SF32">
    <property type="entry name" value="KYNURENINE FORMAMIDASE"/>
    <property type="match status" value="1"/>
</dbReference>
<keyword evidence="2" id="KW-1185">Reference proteome</keyword>
<dbReference type="AlphaFoldDB" id="A0A0K8J416"/>
<accession>A0A0K8J416</accession>
<dbReference type="GO" id="GO:0004061">
    <property type="term" value="F:arylformamidase activity"/>
    <property type="evidence" value="ECO:0007669"/>
    <property type="project" value="InterPro"/>
</dbReference>
<gene>
    <name evidence="1" type="ORF">SD1D_0677</name>
</gene>
<name>A0A0K8J416_9FIRM</name>
<dbReference type="SUPFAM" id="SSF102198">
    <property type="entry name" value="Putative cyclase"/>
    <property type="match status" value="1"/>
</dbReference>
<dbReference type="RefSeq" id="WP_058257611.1">
    <property type="nucleotide sequence ID" value="NZ_DUPS01000048.1"/>
</dbReference>
<dbReference type="EMBL" id="LN879430">
    <property type="protein sequence ID" value="CUH92225.1"/>
    <property type="molecule type" value="Genomic_DNA"/>
</dbReference>
<organism evidence="1 2">
    <name type="scientific">Herbinix luporum</name>
    <dbReference type="NCBI Taxonomy" id="1679721"/>
    <lineage>
        <taxon>Bacteria</taxon>
        <taxon>Bacillati</taxon>
        <taxon>Bacillota</taxon>
        <taxon>Clostridia</taxon>
        <taxon>Lachnospirales</taxon>
        <taxon>Lachnospiraceae</taxon>
        <taxon>Herbinix</taxon>
    </lineage>
</organism>